<proteinExistence type="predicted"/>
<reference evidence="2" key="1">
    <citation type="submission" date="2022-11" db="UniProtKB">
        <authorList>
            <consortium name="EnsemblMetazoa"/>
        </authorList>
    </citation>
    <scope>IDENTIFICATION</scope>
</reference>
<dbReference type="RefSeq" id="XP_038079415.1">
    <property type="nucleotide sequence ID" value="XM_038223487.1"/>
</dbReference>
<dbReference type="OrthoDB" id="7659889at2759"/>
<evidence type="ECO:0000313" key="3">
    <source>
        <dbReference type="Proteomes" id="UP000887568"/>
    </source>
</evidence>
<name>A0A914BTM9_PATMI</name>
<keyword evidence="3" id="KW-1185">Reference proteome</keyword>
<evidence type="ECO:0000313" key="2">
    <source>
        <dbReference type="EnsemblMetazoa" id="XP_038079415.1"/>
    </source>
</evidence>
<sequence length="189" mass="22318">MHNINMPFVHCKMDVNHGVKIWVVVNRIDLGGTPSFERQAATPILLPQNVCCTEVQRAIRNKLQIKEDTLVLKLRNSRGSLIPINSHVTSNSKFMPYTLEVVQRYQHVKPLPRTVKLNGFSEVTKVRLQKIMRRIQQLEQTVPELRNRREDKITQEMEELNEKMRFLNKRMQDAEGHKWKGMFKKHPLW</sequence>
<dbReference type="GeneID" id="119746510"/>
<dbReference type="EnsemblMetazoa" id="XM_038223487.1">
    <property type="protein sequence ID" value="XP_038079415.1"/>
    <property type="gene ID" value="LOC119746510"/>
</dbReference>
<organism evidence="2 3">
    <name type="scientific">Patiria miniata</name>
    <name type="common">Bat star</name>
    <name type="synonym">Asterina miniata</name>
    <dbReference type="NCBI Taxonomy" id="46514"/>
    <lineage>
        <taxon>Eukaryota</taxon>
        <taxon>Metazoa</taxon>
        <taxon>Echinodermata</taxon>
        <taxon>Eleutherozoa</taxon>
        <taxon>Asterozoa</taxon>
        <taxon>Asteroidea</taxon>
        <taxon>Valvatacea</taxon>
        <taxon>Valvatida</taxon>
        <taxon>Asterinidae</taxon>
        <taxon>Patiria</taxon>
    </lineage>
</organism>
<dbReference type="Proteomes" id="UP000887568">
    <property type="component" value="Unplaced"/>
</dbReference>
<evidence type="ECO:0000256" key="1">
    <source>
        <dbReference type="SAM" id="Coils"/>
    </source>
</evidence>
<protein>
    <submittedName>
        <fullName evidence="2">Uncharacterized protein</fullName>
    </submittedName>
</protein>
<keyword evidence="1" id="KW-0175">Coiled coil</keyword>
<accession>A0A914BTM9</accession>
<feature type="coiled-coil region" evidence="1">
    <location>
        <begin position="121"/>
        <end position="177"/>
    </location>
</feature>
<dbReference type="OMA" id="QKIMRRI"/>
<dbReference type="AlphaFoldDB" id="A0A914BTM9"/>